<comment type="caution">
    <text evidence="12">The sequence shown here is derived from an EMBL/GenBank/DDBJ whole genome shotgun (WGS) entry which is preliminary data.</text>
</comment>
<dbReference type="InterPro" id="IPR038603">
    <property type="entry name" value="Znf_FCS_sf"/>
</dbReference>
<feature type="region of interest" description="Disordered" evidence="9">
    <location>
        <begin position="477"/>
        <end position="505"/>
    </location>
</feature>
<dbReference type="OMA" id="DRHAVQX"/>
<sequence length="986" mass="106794">MENDQSTTTSTTTTTVSTSPRTQAPQISVYSSSDRQAVQVIQQALHRQPSTAAQYLQQMYAAQQQHLMLQTAALQQQHLSSTQLQSLAAVQQAGGRQSASPTGSISQQSSVSQTSINLSASPSATQLISRAQTTSTSGSGITQQAMLLGNTTPTLTASQAQMYLRAQMLIFTPTATVATVQPDIPVASSSSSSVSTSTQVQNLAVRSQQSGVLPAPSPQSVPLKGTCQTQQLPMSHTKQAGQGAGPKTNQHDSAPESTKKGESLTSVSPETRVSTVTRLQMPANTQQLIAPAPYTPIQAHQLIKQQQIPLHQGTPKAHHQLIIQQQIQHRQQLQPLALQAQGSDPPQSQHCLPVQPHSQSLIQASSQSPHCISTQAHSQPLSQPSAHSHPQSQQQTVVVSPVPSQSPPSPSASTIIIQPQALIQTQSHSLVHTHLPLGSSQQQTSTHVQPSQQPQPTHLLPAHRSPVAQIGPLRQSSPVTMHLPAPSQQQHSTLVSPSQEVSSTAPGHLQRLPLQSVQNLTVPSDIVSSTQVLPQTVLHSREQLPAAQALIQMPFQALPPPQTIAVNLQVQPSAPVDAPLVYPVEDQEMREDQEECYAAHRPISPPPSESESSISTAQGETLSAVDICQERAVPPNVTSASASVIRSSADTLRFSSSSSLIVPPAKLKTNGAVSSTNLPGMDNKPPQAIVKPQILTHVIEGFVIQEGLEPFPVSRSSLLTEQPVKQKVHCEVPATSPTSVQSVGELQSNSGKQLEGSLDSDLDDLTGEEGMEGSDPDMLKCEFCGKMDYAHKFRRSKRFCSMSCAKRYNVGCSKRMGLFKSDKSTRWTKKTESHGFNRRGRRPNTVEGASADHFMRQMPVSFTPVEEATTTSNPSLPEETVAVAMTTRRRQNEREREREMREQRMREVSDCSETLHVDPTMWTVDHVWEFIHSLPGCKDIADEFRSQEIDGQALLLLKEDHLMSAMNIKLGPALKICARINMLKES</sequence>
<feature type="region of interest" description="Disordered" evidence="9">
    <location>
        <begin position="232"/>
        <end position="273"/>
    </location>
</feature>
<keyword evidence="7" id="KW-0539">Nucleus</keyword>
<dbReference type="OrthoDB" id="2390104at2759"/>
<evidence type="ECO:0000256" key="3">
    <source>
        <dbReference type="ARBA" id="ARBA00022723"/>
    </source>
</evidence>
<dbReference type="PANTHER" id="PTHR12247">
    <property type="entry name" value="POLYCOMB GROUP PROTEIN"/>
    <property type="match status" value="1"/>
</dbReference>
<dbReference type="PROSITE" id="PS50105">
    <property type="entry name" value="SAM_DOMAIN"/>
    <property type="match status" value="1"/>
</dbReference>
<dbReference type="Gene3D" id="1.10.150.50">
    <property type="entry name" value="Transcription Factor, Ets-1"/>
    <property type="match status" value="1"/>
</dbReference>
<evidence type="ECO:0000256" key="7">
    <source>
        <dbReference type="ARBA" id="ARBA00023242"/>
    </source>
</evidence>
<feature type="compositionally biased region" description="Low complexity" evidence="9">
    <location>
        <begin position="377"/>
        <end position="403"/>
    </location>
</feature>
<feature type="compositionally biased region" description="Polar residues" evidence="9">
    <location>
        <begin position="486"/>
        <end position="505"/>
    </location>
</feature>
<evidence type="ECO:0008006" key="14">
    <source>
        <dbReference type="Google" id="ProtNLM"/>
    </source>
</evidence>
<dbReference type="Gene3D" id="3.30.60.160">
    <property type="match status" value="1"/>
</dbReference>
<feature type="compositionally biased region" description="Basic and acidic residues" evidence="9">
    <location>
        <begin position="249"/>
        <end position="262"/>
    </location>
</feature>
<evidence type="ECO:0000256" key="2">
    <source>
        <dbReference type="ARBA" id="ARBA00022473"/>
    </source>
</evidence>
<feature type="compositionally biased region" description="Polar residues" evidence="9">
    <location>
        <begin position="735"/>
        <end position="752"/>
    </location>
</feature>
<evidence type="ECO:0000259" key="10">
    <source>
        <dbReference type="PROSITE" id="PS50105"/>
    </source>
</evidence>
<dbReference type="GO" id="GO:0003682">
    <property type="term" value="F:chromatin binding"/>
    <property type="evidence" value="ECO:0007669"/>
    <property type="project" value="TreeGrafter"/>
</dbReference>
<evidence type="ECO:0000313" key="12">
    <source>
        <dbReference type="EMBL" id="GCC32267.1"/>
    </source>
</evidence>
<dbReference type="PROSITE" id="PS51024">
    <property type="entry name" value="ZF_FCS"/>
    <property type="match status" value="1"/>
</dbReference>
<keyword evidence="13" id="KW-1185">Reference proteome</keyword>
<keyword evidence="4 8" id="KW-0863">Zinc-finger</keyword>
<name>A0A401SPE5_CHIPU</name>
<feature type="compositionally biased region" description="Polar residues" evidence="9">
    <location>
        <begin position="438"/>
        <end position="456"/>
    </location>
</feature>
<dbReference type="GO" id="GO:0008270">
    <property type="term" value="F:zinc ion binding"/>
    <property type="evidence" value="ECO:0007669"/>
    <property type="project" value="UniProtKB-KW"/>
</dbReference>
<feature type="compositionally biased region" description="Polar residues" evidence="9">
    <location>
        <begin position="20"/>
        <end position="30"/>
    </location>
</feature>
<dbReference type="GO" id="GO:0003677">
    <property type="term" value="F:DNA binding"/>
    <property type="evidence" value="ECO:0007669"/>
    <property type="project" value="UniProtKB-KW"/>
</dbReference>
<keyword evidence="6" id="KW-0238">DNA-binding</keyword>
<evidence type="ECO:0000259" key="11">
    <source>
        <dbReference type="PROSITE" id="PS51024"/>
    </source>
</evidence>
<reference evidence="12 13" key="1">
    <citation type="journal article" date="2018" name="Nat. Ecol. Evol.">
        <title>Shark genomes provide insights into elasmobranch evolution and the origin of vertebrates.</title>
        <authorList>
            <person name="Hara Y"/>
            <person name="Yamaguchi K"/>
            <person name="Onimaru K"/>
            <person name="Kadota M"/>
            <person name="Koyanagi M"/>
            <person name="Keeley SD"/>
            <person name="Tatsumi K"/>
            <person name="Tanaka K"/>
            <person name="Motone F"/>
            <person name="Kageyama Y"/>
            <person name="Nozu R"/>
            <person name="Adachi N"/>
            <person name="Nishimura O"/>
            <person name="Nakagawa R"/>
            <person name="Tanegashima C"/>
            <person name="Kiyatake I"/>
            <person name="Matsumoto R"/>
            <person name="Murakumo K"/>
            <person name="Nishida K"/>
            <person name="Terakita A"/>
            <person name="Kuratani S"/>
            <person name="Sato K"/>
            <person name="Hyodo S Kuraku.S."/>
        </authorList>
    </citation>
    <scope>NUCLEOTIDE SEQUENCE [LARGE SCALE GENOMIC DNA]</scope>
</reference>
<feature type="compositionally biased region" description="Acidic residues" evidence="9">
    <location>
        <begin position="758"/>
        <end position="773"/>
    </location>
</feature>
<feature type="region of interest" description="Disordered" evidence="9">
    <location>
        <begin position="339"/>
        <end position="413"/>
    </location>
</feature>
<feature type="region of interest" description="Disordered" evidence="9">
    <location>
        <begin position="823"/>
        <end position="846"/>
    </location>
</feature>
<feature type="compositionally biased region" description="Polar residues" evidence="9">
    <location>
        <begin position="263"/>
        <end position="273"/>
    </location>
</feature>
<dbReference type="CDD" id="cd09577">
    <property type="entry name" value="SAM_Ph1_2_3"/>
    <property type="match status" value="1"/>
</dbReference>
<dbReference type="InterPro" id="IPR001660">
    <property type="entry name" value="SAM"/>
</dbReference>
<dbReference type="Proteomes" id="UP000287033">
    <property type="component" value="Unassembled WGS sequence"/>
</dbReference>
<feature type="compositionally biased region" description="Polar residues" evidence="9">
    <location>
        <begin position="342"/>
        <end position="376"/>
    </location>
</feature>
<evidence type="ECO:0000256" key="8">
    <source>
        <dbReference type="PROSITE-ProRule" id="PRU00367"/>
    </source>
</evidence>
<organism evidence="12 13">
    <name type="scientific">Chiloscyllium punctatum</name>
    <name type="common">Brownbanded bambooshark</name>
    <name type="synonym">Hemiscyllium punctatum</name>
    <dbReference type="NCBI Taxonomy" id="137246"/>
    <lineage>
        <taxon>Eukaryota</taxon>
        <taxon>Metazoa</taxon>
        <taxon>Chordata</taxon>
        <taxon>Craniata</taxon>
        <taxon>Vertebrata</taxon>
        <taxon>Chondrichthyes</taxon>
        <taxon>Elasmobranchii</taxon>
        <taxon>Galeomorphii</taxon>
        <taxon>Galeoidea</taxon>
        <taxon>Orectolobiformes</taxon>
        <taxon>Hemiscylliidae</taxon>
        <taxon>Chiloscyllium</taxon>
    </lineage>
</organism>
<dbReference type="SUPFAM" id="SSF47769">
    <property type="entry name" value="SAM/Pointed domain"/>
    <property type="match status" value="1"/>
</dbReference>
<dbReference type="InterPro" id="IPR013761">
    <property type="entry name" value="SAM/pointed_sf"/>
</dbReference>
<feature type="region of interest" description="Disordered" evidence="9">
    <location>
        <begin position="437"/>
        <end position="460"/>
    </location>
</feature>
<protein>
    <recommendedName>
        <fullName evidence="14">FCS-type domain-containing protein</fullName>
    </recommendedName>
</protein>
<feature type="domain" description="FCS-type" evidence="11">
    <location>
        <begin position="772"/>
        <end position="806"/>
    </location>
</feature>
<evidence type="ECO:0000256" key="4">
    <source>
        <dbReference type="ARBA" id="ARBA00022771"/>
    </source>
</evidence>
<dbReference type="EMBL" id="BEZZ01000422">
    <property type="protein sequence ID" value="GCC32267.1"/>
    <property type="molecule type" value="Genomic_DNA"/>
</dbReference>
<dbReference type="InterPro" id="IPR050548">
    <property type="entry name" value="PcG_chromatin_remod_factors"/>
</dbReference>
<dbReference type="Pfam" id="PF21319">
    <property type="entry name" value="zf-FCS_1"/>
    <property type="match status" value="1"/>
</dbReference>
<comment type="subcellular location">
    <subcellularLocation>
        <location evidence="1">Nucleus</location>
    </subcellularLocation>
</comment>
<feature type="region of interest" description="Disordered" evidence="9">
    <location>
        <begin position="1"/>
        <end position="30"/>
    </location>
</feature>
<dbReference type="STRING" id="137246.A0A401SPE5"/>
<feature type="compositionally biased region" description="Low complexity" evidence="9">
    <location>
        <begin position="1"/>
        <end position="19"/>
    </location>
</feature>
<evidence type="ECO:0000256" key="5">
    <source>
        <dbReference type="ARBA" id="ARBA00022833"/>
    </source>
</evidence>
<evidence type="ECO:0000313" key="13">
    <source>
        <dbReference type="Proteomes" id="UP000287033"/>
    </source>
</evidence>
<keyword evidence="3" id="KW-0479">Metal-binding</keyword>
<feature type="region of interest" description="Disordered" evidence="9">
    <location>
        <begin position="95"/>
        <end position="116"/>
    </location>
</feature>
<evidence type="ECO:0000256" key="9">
    <source>
        <dbReference type="SAM" id="MobiDB-lite"/>
    </source>
</evidence>
<dbReference type="GO" id="GO:0042393">
    <property type="term" value="F:histone binding"/>
    <property type="evidence" value="ECO:0007669"/>
    <property type="project" value="TreeGrafter"/>
</dbReference>
<feature type="domain" description="SAM" evidence="10">
    <location>
        <begin position="922"/>
        <end position="986"/>
    </location>
</feature>
<keyword evidence="2" id="KW-0217">Developmental protein</keyword>
<dbReference type="Pfam" id="PF00536">
    <property type="entry name" value="SAM_1"/>
    <property type="match status" value="1"/>
</dbReference>
<evidence type="ECO:0000256" key="1">
    <source>
        <dbReference type="ARBA" id="ARBA00004123"/>
    </source>
</evidence>
<dbReference type="SMART" id="SM00454">
    <property type="entry name" value="SAM"/>
    <property type="match status" value="1"/>
</dbReference>
<gene>
    <name evidence="12" type="ORF">chiPu_0010728</name>
</gene>
<feature type="compositionally biased region" description="Low complexity" evidence="9">
    <location>
        <begin position="95"/>
        <end position="115"/>
    </location>
</feature>
<dbReference type="FunFam" id="1.10.150.50:FF:000011">
    <property type="entry name" value="Polyhomeotic-like protein 2 isoform 1"/>
    <property type="match status" value="1"/>
</dbReference>
<dbReference type="PANTHER" id="PTHR12247:SF88">
    <property type="entry name" value="POLYHOMEOTIC-LIKE PROTEIN 3"/>
    <property type="match status" value="1"/>
</dbReference>
<feature type="region of interest" description="Disordered" evidence="9">
    <location>
        <begin position="735"/>
        <end position="773"/>
    </location>
</feature>
<evidence type="ECO:0000256" key="6">
    <source>
        <dbReference type="ARBA" id="ARBA00023125"/>
    </source>
</evidence>
<dbReference type="InterPro" id="IPR012313">
    <property type="entry name" value="Znf_FCS"/>
</dbReference>
<dbReference type="AlphaFoldDB" id="A0A401SPE5"/>
<dbReference type="GO" id="GO:0045892">
    <property type="term" value="P:negative regulation of DNA-templated transcription"/>
    <property type="evidence" value="ECO:0007669"/>
    <property type="project" value="TreeGrafter"/>
</dbReference>
<proteinExistence type="predicted"/>
<accession>A0A401SPE5</accession>
<dbReference type="FunFam" id="3.30.60.160:FF:000002">
    <property type="entry name" value="Polyhomeotic-like protein 2 isoform 1"/>
    <property type="match status" value="1"/>
</dbReference>
<feature type="compositionally biased region" description="Basic and acidic residues" evidence="9">
    <location>
        <begin position="823"/>
        <end position="835"/>
    </location>
</feature>
<keyword evidence="5" id="KW-0862">Zinc</keyword>
<dbReference type="GO" id="GO:0035102">
    <property type="term" value="C:PRC1 complex"/>
    <property type="evidence" value="ECO:0007669"/>
    <property type="project" value="TreeGrafter"/>
</dbReference>